<evidence type="ECO:0000313" key="2">
    <source>
        <dbReference type="EMBL" id="QHT24946.1"/>
    </source>
</evidence>
<evidence type="ECO:0000256" key="1">
    <source>
        <dbReference type="SAM" id="MobiDB-lite"/>
    </source>
</evidence>
<dbReference type="AlphaFoldDB" id="A0A6C0E6Z2"/>
<accession>A0A6C0E6Z2</accession>
<proteinExistence type="predicted"/>
<organism evidence="2">
    <name type="scientific">viral metagenome</name>
    <dbReference type="NCBI Taxonomy" id="1070528"/>
    <lineage>
        <taxon>unclassified sequences</taxon>
        <taxon>metagenomes</taxon>
        <taxon>organismal metagenomes</taxon>
    </lineage>
</organism>
<feature type="region of interest" description="Disordered" evidence="1">
    <location>
        <begin position="253"/>
        <end position="319"/>
    </location>
</feature>
<reference evidence="2" key="1">
    <citation type="journal article" date="2020" name="Nature">
        <title>Giant virus diversity and host interactions through global metagenomics.</title>
        <authorList>
            <person name="Schulz F."/>
            <person name="Roux S."/>
            <person name="Paez-Espino D."/>
            <person name="Jungbluth S."/>
            <person name="Walsh D.A."/>
            <person name="Denef V.J."/>
            <person name="McMahon K.D."/>
            <person name="Konstantinidis K.T."/>
            <person name="Eloe-Fadrosh E.A."/>
            <person name="Kyrpides N.C."/>
            <person name="Woyke T."/>
        </authorList>
    </citation>
    <scope>NUCLEOTIDE SEQUENCE</scope>
    <source>
        <strain evidence="2">GVMAG-M-3300023179-150</strain>
    </source>
</reference>
<feature type="compositionally biased region" description="Basic residues" evidence="1">
    <location>
        <begin position="304"/>
        <end position="319"/>
    </location>
</feature>
<dbReference type="EMBL" id="MN739752">
    <property type="protein sequence ID" value="QHT24946.1"/>
    <property type="molecule type" value="Genomic_DNA"/>
</dbReference>
<sequence length="319" mass="36948">MSITEIKTILDNPDAYYKIPKNENNANGKTIQCVACLIKYPYKSNYIHHYDIEKKNINMKYVDSGDKFTYNAPRRSNGEQVVVSVPNNMTDRLNYIYSLSETDQKNLDFIAMDLKDLQNNKTFTYNLDTTNNTSELQGFRLTTNSHSSIEVISLLIGNDIDFNIHIKKDDPYPDHSHIQTYPKELFKFSDDGQYIKISCKLLYWVLGYVLFLPIEIKKNNNVTYAELNHTTSITQEQLGTQPQLYAQVVKPKPKLDDNQHRGTQFGPPELPPRKIQPQTSKLESPQSSLKSFLRFFDRKTGKGGYRHKSKRTKKNTKRS</sequence>
<name>A0A6C0E6Z2_9ZZZZ</name>
<protein>
    <submittedName>
        <fullName evidence="2">Uncharacterized protein</fullName>
    </submittedName>
</protein>
<feature type="compositionally biased region" description="Polar residues" evidence="1">
    <location>
        <begin position="276"/>
        <end position="290"/>
    </location>
</feature>